<feature type="compositionally biased region" description="Basic and acidic residues" evidence="6">
    <location>
        <begin position="20"/>
        <end position="34"/>
    </location>
</feature>
<evidence type="ECO:0000256" key="5">
    <source>
        <dbReference type="HAMAP-Rule" id="MF_01197"/>
    </source>
</evidence>
<dbReference type="GO" id="GO:0043093">
    <property type="term" value="P:FtsZ-dependent cytokinesis"/>
    <property type="evidence" value="ECO:0007669"/>
    <property type="project" value="UniProtKB-UniRule"/>
</dbReference>
<accession>A0A2T5G8F9</accession>
<evidence type="ECO:0000256" key="4">
    <source>
        <dbReference type="ARBA" id="ARBA00044936"/>
    </source>
</evidence>
<evidence type="ECO:0000256" key="2">
    <source>
        <dbReference type="ARBA" id="ARBA00023210"/>
    </source>
</evidence>
<dbReference type="PANTHER" id="PTHR35798:SF1">
    <property type="entry name" value="CELL DIVISION PROTEIN SEPF"/>
    <property type="match status" value="1"/>
</dbReference>
<comment type="caution">
    <text evidence="7">The sequence shown here is derived from an EMBL/GenBank/DDBJ whole genome shotgun (WGS) entry which is preliminary data.</text>
</comment>
<dbReference type="GO" id="GO:0005737">
    <property type="term" value="C:cytoplasm"/>
    <property type="evidence" value="ECO:0007669"/>
    <property type="project" value="UniProtKB-SubCell"/>
</dbReference>
<dbReference type="InterPro" id="IPR023052">
    <property type="entry name" value="Cell_div_SepF"/>
</dbReference>
<comment type="subcellular location">
    <subcellularLocation>
        <location evidence="5">Cytoplasm</location>
    </subcellularLocation>
    <text evidence="5">Localizes to the division site, in a FtsZ-dependent manner.</text>
</comment>
<comment type="function">
    <text evidence="4 5">Cell division protein that is part of the divisome complex and is recruited early to the Z-ring. Probably stimulates Z-ring formation, perhaps through the cross-linking of FtsZ protofilaments. Its function overlaps with FtsA.</text>
</comment>
<dbReference type="AlphaFoldDB" id="A0A2T5G8F9"/>
<name>A0A2T5G8F9_9BACL</name>
<proteinExistence type="inferred from homology"/>
<dbReference type="GO" id="GO:0000917">
    <property type="term" value="P:division septum assembly"/>
    <property type="evidence" value="ECO:0007669"/>
    <property type="project" value="UniProtKB-KW"/>
</dbReference>
<dbReference type="Pfam" id="PF04472">
    <property type="entry name" value="SepF"/>
    <property type="match status" value="1"/>
</dbReference>
<evidence type="ECO:0000256" key="1">
    <source>
        <dbReference type="ARBA" id="ARBA00022618"/>
    </source>
</evidence>
<dbReference type="PANTHER" id="PTHR35798">
    <property type="entry name" value="CELL DIVISION PROTEIN SEPF"/>
    <property type="match status" value="1"/>
</dbReference>
<gene>
    <name evidence="5" type="primary">sepF</name>
    <name evidence="7" type="ORF">BLITH_0628</name>
</gene>
<dbReference type="InterPro" id="IPR038594">
    <property type="entry name" value="SepF-like_sf"/>
</dbReference>
<comment type="similarity">
    <text evidence="5">Belongs to the SepF family.</text>
</comment>
<keyword evidence="2 5" id="KW-0717">Septation</keyword>
<sequence>MMNRVFQWIGLGDDGELPGEDDRQPAEPDAEAERTRRRGNIVPLERKRSEAKMVIVEPRTFNEVKDIADHLRARKAVLVNFHRVPHELKQRMKDFLSGTIYVLEGEFTAVGEDIYLLAPENVEIEGSISFFADETLGNFRR</sequence>
<dbReference type="HAMAP" id="MF_01197">
    <property type="entry name" value="SepF"/>
    <property type="match status" value="1"/>
</dbReference>
<dbReference type="Proteomes" id="UP000244016">
    <property type="component" value="Unassembled WGS sequence"/>
</dbReference>
<organism evidence="7 8">
    <name type="scientific">Brockia lithotrophica</name>
    <dbReference type="NCBI Taxonomy" id="933949"/>
    <lineage>
        <taxon>Bacteria</taxon>
        <taxon>Bacillati</taxon>
        <taxon>Bacillota</taxon>
        <taxon>Bacilli</taxon>
        <taxon>Bacillales</taxon>
        <taxon>Bacillales Family X. Incertae Sedis</taxon>
        <taxon>Brockia</taxon>
    </lineage>
</organism>
<keyword evidence="3 5" id="KW-0131">Cell cycle</keyword>
<evidence type="ECO:0000256" key="3">
    <source>
        <dbReference type="ARBA" id="ARBA00023306"/>
    </source>
</evidence>
<protein>
    <recommendedName>
        <fullName evidence="5">Cell division protein SepF</fullName>
    </recommendedName>
</protein>
<evidence type="ECO:0000313" key="8">
    <source>
        <dbReference type="Proteomes" id="UP000244016"/>
    </source>
</evidence>
<dbReference type="Gene3D" id="3.30.110.150">
    <property type="entry name" value="SepF-like protein"/>
    <property type="match status" value="1"/>
</dbReference>
<reference evidence="7 8" key="1">
    <citation type="submission" date="2017-08" db="EMBL/GenBank/DDBJ databases">
        <title>Burning lignite coal seam in the remote Altai Mountains harbors a hydrogen-driven thermophilic microbial community.</title>
        <authorList>
            <person name="Kadnikov V.V."/>
            <person name="Mardanov A.V."/>
            <person name="Ivasenko D."/>
            <person name="Beletsky A.V."/>
            <person name="Karnachuk O.V."/>
            <person name="Ravin N.V."/>
        </authorList>
    </citation>
    <scope>NUCLEOTIDE SEQUENCE [LARGE SCALE GENOMIC DNA]</scope>
    <source>
        <strain evidence="7">AL31</strain>
    </source>
</reference>
<keyword evidence="1 5" id="KW-0132">Cell division</keyword>
<comment type="subunit">
    <text evidence="5">Homodimer. Interacts with FtsZ.</text>
</comment>
<feature type="region of interest" description="Disordered" evidence="6">
    <location>
        <begin position="9"/>
        <end position="40"/>
    </location>
</feature>
<dbReference type="EMBL" id="PEBW01000002">
    <property type="protein sequence ID" value="PTQ52449.1"/>
    <property type="molecule type" value="Genomic_DNA"/>
</dbReference>
<evidence type="ECO:0000256" key="6">
    <source>
        <dbReference type="SAM" id="MobiDB-lite"/>
    </source>
</evidence>
<keyword evidence="5" id="KW-0963">Cytoplasm</keyword>
<dbReference type="InterPro" id="IPR007561">
    <property type="entry name" value="Cell_div_SepF/SepF-rel"/>
</dbReference>
<evidence type="ECO:0000313" key="7">
    <source>
        <dbReference type="EMBL" id="PTQ52449.1"/>
    </source>
</evidence>